<organism evidence="2 3">
    <name type="scientific">Ceratopteris richardii</name>
    <name type="common">Triangle waterfern</name>
    <dbReference type="NCBI Taxonomy" id="49495"/>
    <lineage>
        <taxon>Eukaryota</taxon>
        <taxon>Viridiplantae</taxon>
        <taxon>Streptophyta</taxon>
        <taxon>Embryophyta</taxon>
        <taxon>Tracheophyta</taxon>
        <taxon>Polypodiopsida</taxon>
        <taxon>Polypodiidae</taxon>
        <taxon>Polypodiales</taxon>
        <taxon>Pteridineae</taxon>
        <taxon>Pteridaceae</taxon>
        <taxon>Parkerioideae</taxon>
        <taxon>Ceratopteris</taxon>
    </lineage>
</organism>
<evidence type="ECO:0000313" key="2">
    <source>
        <dbReference type="EMBL" id="KAH7421635.1"/>
    </source>
</evidence>
<proteinExistence type="predicted"/>
<keyword evidence="3" id="KW-1185">Reference proteome</keyword>
<gene>
    <name evidence="2" type="ORF">KP509_13G068700</name>
</gene>
<keyword evidence="1" id="KW-0732">Signal</keyword>
<feature type="signal peptide" evidence="1">
    <location>
        <begin position="1"/>
        <end position="16"/>
    </location>
</feature>
<dbReference type="EMBL" id="CM035418">
    <property type="protein sequence ID" value="KAH7421635.1"/>
    <property type="molecule type" value="Genomic_DNA"/>
</dbReference>
<protein>
    <recommendedName>
        <fullName evidence="4">Secreted protein</fullName>
    </recommendedName>
</protein>
<reference evidence="2" key="1">
    <citation type="submission" date="2021-08" db="EMBL/GenBank/DDBJ databases">
        <title>WGS assembly of Ceratopteris richardii.</title>
        <authorList>
            <person name="Marchant D.B."/>
            <person name="Chen G."/>
            <person name="Jenkins J."/>
            <person name="Shu S."/>
            <person name="Leebens-Mack J."/>
            <person name="Grimwood J."/>
            <person name="Schmutz J."/>
            <person name="Soltis P."/>
            <person name="Soltis D."/>
            <person name="Chen Z.-H."/>
        </authorList>
    </citation>
    <scope>NUCLEOTIDE SEQUENCE</scope>
    <source>
        <strain evidence="2">Whitten #5841</strain>
        <tissue evidence="2">Leaf</tissue>
    </source>
</reference>
<accession>A0A8T2TJL8</accession>
<dbReference type="AlphaFoldDB" id="A0A8T2TJL8"/>
<name>A0A8T2TJL8_CERRI</name>
<evidence type="ECO:0000313" key="3">
    <source>
        <dbReference type="Proteomes" id="UP000825935"/>
    </source>
</evidence>
<dbReference type="Proteomes" id="UP000825935">
    <property type="component" value="Chromosome 13"/>
</dbReference>
<sequence length="142" mass="15437">MALLLRSVGVAGPAVAAVLTLDSKASPGKWTSLKKSYGRALVPFSHSLLQSQHGSANRCCYGCSGLLLLQLSGCGNTGADSVEARTQGRGHCFSMCFLSKNFPPFELGLALLRLFVCEARVQREDGRRDRKTQEMRRHLTIP</sequence>
<feature type="chain" id="PRO_5035758041" description="Secreted protein" evidence="1">
    <location>
        <begin position="17"/>
        <end position="142"/>
    </location>
</feature>
<comment type="caution">
    <text evidence="2">The sequence shown here is derived from an EMBL/GenBank/DDBJ whole genome shotgun (WGS) entry which is preliminary data.</text>
</comment>
<evidence type="ECO:0008006" key="4">
    <source>
        <dbReference type="Google" id="ProtNLM"/>
    </source>
</evidence>
<evidence type="ECO:0000256" key="1">
    <source>
        <dbReference type="SAM" id="SignalP"/>
    </source>
</evidence>